<dbReference type="EMBL" id="LSMT01000014">
    <property type="protein sequence ID" value="PFX33240.1"/>
    <property type="molecule type" value="Genomic_DNA"/>
</dbReference>
<evidence type="ECO:0000313" key="2">
    <source>
        <dbReference type="Proteomes" id="UP000225706"/>
    </source>
</evidence>
<reference evidence="2" key="1">
    <citation type="journal article" date="2017" name="bioRxiv">
        <title>Comparative analysis of the genomes of Stylophora pistillata and Acropora digitifera provides evidence for extensive differences between species of corals.</title>
        <authorList>
            <person name="Voolstra C.R."/>
            <person name="Li Y."/>
            <person name="Liew Y.J."/>
            <person name="Baumgarten S."/>
            <person name="Zoccola D."/>
            <person name="Flot J.-F."/>
            <person name="Tambutte S."/>
            <person name="Allemand D."/>
            <person name="Aranda M."/>
        </authorList>
    </citation>
    <scope>NUCLEOTIDE SEQUENCE [LARGE SCALE GENOMIC DNA]</scope>
</reference>
<keyword evidence="2" id="KW-1185">Reference proteome</keyword>
<comment type="caution">
    <text evidence="1">The sequence shown here is derived from an EMBL/GenBank/DDBJ whole genome shotgun (WGS) entry which is preliminary data.</text>
</comment>
<evidence type="ECO:0000313" key="1">
    <source>
        <dbReference type="EMBL" id="PFX33240.1"/>
    </source>
</evidence>
<accession>A0A2B4SWJ4</accession>
<dbReference type="AlphaFoldDB" id="A0A2B4SWJ4"/>
<protein>
    <submittedName>
        <fullName evidence="1">Uncharacterized protein</fullName>
    </submittedName>
</protein>
<gene>
    <name evidence="1" type="ORF">AWC38_SpisGene1911</name>
</gene>
<dbReference type="Proteomes" id="UP000225706">
    <property type="component" value="Unassembled WGS sequence"/>
</dbReference>
<proteinExistence type="predicted"/>
<organism evidence="1 2">
    <name type="scientific">Stylophora pistillata</name>
    <name type="common">Smooth cauliflower coral</name>
    <dbReference type="NCBI Taxonomy" id="50429"/>
    <lineage>
        <taxon>Eukaryota</taxon>
        <taxon>Metazoa</taxon>
        <taxon>Cnidaria</taxon>
        <taxon>Anthozoa</taxon>
        <taxon>Hexacorallia</taxon>
        <taxon>Scleractinia</taxon>
        <taxon>Astrocoeniina</taxon>
        <taxon>Pocilloporidae</taxon>
        <taxon>Stylophora</taxon>
    </lineage>
</organism>
<sequence length="313" mass="36076">MLLVREIQFFGEEVKDELCVTSSIALKDHKLEENMTRTENERKKEFNDLTNTLEELKVEIRKERGFKISLPRPSGLPPTDSHFTGRQKTTDEIIGHLDNEFRASESGIVDRIDKEDCPSKLRLKLLFESSYQRLPMQEKEHAVSLCILHESFNPSAAAAVMGFSRVFEARKILQTLKKNLLLTQEPSLVPFQCIPLIQSFAKVKGDREMPDVLLNSKYCFHKFYISRFKELNTRFQTGHSMSAFKNFYEEKESIFESLVEDCSDCTTSDMEFNVLVKAKLLLDSLFWLLSEAANFNKIYSSAINAAKKFGHFS</sequence>
<name>A0A2B4SWJ4_STYPI</name>